<evidence type="ECO:0000313" key="2">
    <source>
        <dbReference type="Proteomes" id="UP000298416"/>
    </source>
</evidence>
<dbReference type="AlphaFoldDB" id="A0A8X8Z7E2"/>
<name>A0A8X8Z7E2_SALSN</name>
<comment type="caution">
    <text evidence="1">The sequence shown here is derived from an EMBL/GenBank/DDBJ whole genome shotgun (WGS) entry which is preliminary data.</text>
</comment>
<accession>A0A8X8Z7E2</accession>
<reference evidence="1" key="2">
    <citation type="submission" date="2020-08" db="EMBL/GenBank/DDBJ databases">
        <title>Plant Genome Project.</title>
        <authorList>
            <person name="Zhang R.-G."/>
        </authorList>
    </citation>
    <scope>NUCLEOTIDE SEQUENCE</scope>
    <source>
        <strain evidence="1">Huo1</strain>
        <tissue evidence="1">Leaf</tissue>
    </source>
</reference>
<dbReference type="Proteomes" id="UP000298416">
    <property type="component" value="Unassembled WGS sequence"/>
</dbReference>
<dbReference type="EMBL" id="PNBA02000017">
    <property type="protein sequence ID" value="KAG6394872.1"/>
    <property type="molecule type" value="Genomic_DNA"/>
</dbReference>
<organism evidence="1">
    <name type="scientific">Salvia splendens</name>
    <name type="common">Scarlet sage</name>
    <dbReference type="NCBI Taxonomy" id="180675"/>
    <lineage>
        <taxon>Eukaryota</taxon>
        <taxon>Viridiplantae</taxon>
        <taxon>Streptophyta</taxon>
        <taxon>Embryophyta</taxon>
        <taxon>Tracheophyta</taxon>
        <taxon>Spermatophyta</taxon>
        <taxon>Magnoliopsida</taxon>
        <taxon>eudicotyledons</taxon>
        <taxon>Gunneridae</taxon>
        <taxon>Pentapetalae</taxon>
        <taxon>asterids</taxon>
        <taxon>lamiids</taxon>
        <taxon>Lamiales</taxon>
        <taxon>Lamiaceae</taxon>
        <taxon>Nepetoideae</taxon>
        <taxon>Mentheae</taxon>
        <taxon>Salviinae</taxon>
        <taxon>Salvia</taxon>
        <taxon>Salvia subgen. Calosphace</taxon>
        <taxon>core Calosphace</taxon>
    </lineage>
</organism>
<evidence type="ECO:0000313" key="1">
    <source>
        <dbReference type="EMBL" id="KAG6394872.1"/>
    </source>
</evidence>
<proteinExistence type="predicted"/>
<dbReference type="Gene3D" id="3.40.50.970">
    <property type="match status" value="1"/>
</dbReference>
<reference evidence="1" key="1">
    <citation type="submission" date="2018-01" db="EMBL/GenBank/DDBJ databases">
        <authorList>
            <person name="Mao J.F."/>
        </authorList>
    </citation>
    <scope>NUCLEOTIDE SEQUENCE</scope>
    <source>
        <strain evidence="1">Huo1</strain>
        <tissue evidence="1">Leaf</tissue>
    </source>
</reference>
<keyword evidence="2" id="KW-1185">Reference proteome</keyword>
<gene>
    <name evidence="1" type="ORF">SASPL_145462</name>
</gene>
<protein>
    <submittedName>
        <fullName evidence="1">Uncharacterized protein</fullName>
    </submittedName>
</protein>
<sequence>MSELQRIEGSWNPNNPMLDGRRICDYFEISSPRSLGEKLQPRIRNHHVLKKRISKSGSNGKNWRLNVRLIGVARKKTILDLSISSQVDGPGSDNLKSRDEGLYVQKTIATVEADSKPAVCPIAEICDDNKGEVSTMGDDSLVEQLSGVVEEEIVNDGLIKQLSGVVEEESMMLGKNAIGNSKESGNHSNFSLQCCLDARVSVGQIDHGQVKKGMELERNQLKGTERWLLDGDYDATGHDTISKEDNGELKEMRYGERGSGKTYGKRGTEGRGFVIADDENMEKKVVAHVPMSSEHGCLANACQNAQSRELATILSVIKNLKREADILGVSRRKVVCQGAHAWGLEQGLQVNASKAIPSSTKETMAVRDVLNSALDEGITLDSKVLVKGEEFGKYHDTYKLTKGLLDKLIQRRGGAGFLEYKLVQYIIVQGL</sequence>